<organism evidence="3 4">
    <name type="scientific">Streptomyces carminius</name>
    <dbReference type="NCBI Taxonomy" id="2665496"/>
    <lineage>
        <taxon>Bacteria</taxon>
        <taxon>Bacillati</taxon>
        <taxon>Actinomycetota</taxon>
        <taxon>Actinomycetes</taxon>
        <taxon>Kitasatosporales</taxon>
        <taxon>Streptomycetaceae</taxon>
        <taxon>Streptomyces</taxon>
    </lineage>
</organism>
<dbReference type="Pfam" id="PF14028">
    <property type="entry name" value="Lant_dehydr_C"/>
    <property type="match status" value="1"/>
</dbReference>
<evidence type="ECO:0000259" key="1">
    <source>
        <dbReference type="Pfam" id="PF04738"/>
    </source>
</evidence>
<evidence type="ECO:0000313" key="4">
    <source>
        <dbReference type="Proteomes" id="UP000230407"/>
    </source>
</evidence>
<keyword evidence="4" id="KW-1185">Reference proteome</keyword>
<dbReference type="InterPro" id="IPR006827">
    <property type="entry name" value="Lant_deHydtase_N"/>
</dbReference>
<evidence type="ECO:0000259" key="2">
    <source>
        <dbReference type="Pfam" id="PF14028"/>
    </source>
</evidence>
<protein>
    <submittedName>
        <fullName evidence="3">Bacteriocin biosynthesis protein</fullName>
    </submittedName>
</protein>
<dbReference type="Proteomes" id="UP000230407">
    <property type="component" value="Unassembled WGS sequence"/>
</dbReference>
<comment type="caution">
    <text evidence="3">The sequence shown here is derived from an EMBL/GenBank/DDBJ whole genome shotgun (WGS) entry which is preliminary data.</text>
</comment>
<name>A0A2M8LP00_9ACTN</name>
<dbReference type="Pfam" id="PF04738">
    <property type="entry name" value="Lant_dehydr_N"/>
    <property type="match status" value="1"/>
</dbReference>
<dbReference type="EMBL" id="PGGW01000071">
    <property type="protein sequence ID" value="PJE93688.1"/>
    <property type="molecule type" value="Genomic_DNA"/>
</dbReference>
<feature type="domain" description="Thiopeptide-type bacteriocin biosynthesis" evidence="2">
    <location>
        <begin position="764"/>
        <end position="1015"/>
    </location>
</feature>
<dbReference type="InterPro" id="IPR023809">
    <property type="entry name" value="Thiopep_bacteriocin_synth_dom"/>
</dbReference>
<accession>A0A2M8LP00</accession>
<dbReference type="NCBIfam" id="TIGR03891">
    <property type="entry name" value="thiopep_ocin"/>
    <property type="match status" value="1"/>
</dbReference>
<feature type="domain" description="Lantibiotic dehydratase N-terminal" evidence="1">
    <location>
        <begin position="58"/>
        <end position="699"/>
    </location>
</feature>
<proteinExistence type="predicted"/>
<gene>
    <name evidence="3" type="ORF">CUT44_31150</name>
</gene>
<reference evidence="3 4" key="1">
    <citation type="submission" date="2017-11" db="EMBL/GenBank/DDBJ databases">
        <title>Streptomyces carmine sp. nov., a novel actinomycete isolated from Sophora alopecuroides in Xinjiang, China.</title>
        <authorList>
            <person name="Wang Y."/>
            <person name="Luo X."/>
            <person name="Wan C."/>
            <person name="Zhang L."/>
        </authorList>
    </citation>
    <scope>NUCLEOTIDE SEQUENCE [LARGE SCALE GENOMIC DNA]</scope>
    <source>
        <strain evidence="3 4">TRM SA0054</strain>
    </source>
</reference>
<dbReference type="AlphaFoldDB" id="A0A2M8LP00"/>
<evidence type="ECO:0000313" key="3">
    <source>
        <dbReference type="EMBL" id="PJE93688.1"/>
    </source>
</evidence>
<sequence length="1031" mass="112441">MGRRPGGPGPDLRRVCGRRRLVDLRPRARIRGARPDLDGHSPADVERWRVWTEQVWADGATAEAVEVAGPLLAEAVHGVLSGHLQQPRAVRRTVMSLMRYLLRMRHRATPFGLFAGPAPVHLGRAPEVRWGSRHWAFARADAQWTAELVSALEKNPGLLRRLPVMADPTCTLRGTQATVPHQPGKDGPAQVRLRRTPAVERILALARRPITVGDLVAELHTDYPAAPGAVIEDTVRNLIAHRVLLTSLRAPMTDDDAFGHLVDQLDTVGAGAVPEVAATADRLRHIHRLLARHDAAPPGGEQRAVRAEAARRMTAMAGAGASDRTLAVHLRPDCRIVLPRAVAREAERALAVMARITPYPAGSPAWQDYRARFLERYSMGALVPVRDLTDPDTGLGFPAGYRDSALPRPVRATTGRDEHLLALVQDAAVRHVREIVLTEEDLAALAVDEPAQVPAHIELCFTVLATSLDELRRGRFTLSAAGLSQAAGTTTGRFLALLEQPDRDRMTAAHAALPTLAADAVRAQISSPPLRLRTQNVGRAPAVVPHVLSVGEYNPAATLDLEDLAVGADSRRLYLVSLSTGRLVEPSVMNAVELTNATHPLVRFVTEVHRSHTAVLTPFAWGAAARLPFLPEVRTGRTILSPALWRLRLRDVGPPDGAGWLRRFTDWRCHYGVPRTVCAGSDDRRLRLDLDEAAHLQLLRAELERTGTVTLHEAPEDDALGWLGHAHEITMPFASTLPPAPARTTGAPVVVRRDAGRLPGTSPWAYLKIYCHPDRAQELLTTHLPTLFRQWEGGTPLWWFTRYGDPDTHLRLRIRLPHPHAFGDAARCTGAWAAALRDDGLISRIQWDTDQPETGRYGTGHVLEAAERCFAADSTAAIAQLALPMAPGLRPAVTAAGFVDIAGALTGSPEKGRRWLIDHLLKTEGPAPERDVQAAAIRFSAPDADFTALRALPGGTRVLDAWRQRREALERYRTALTAAGAEPAAVLPSLLHMHHNRVAGIAPGSEATCRRLARAAALSWTTRTRPEGTPR</sequence>